<keyword evidence="4" id="KW-1185">Reference proteome</keyword>
<dbReference type="InterPro" id="IPR001574">
    <property type="entry name" value="Ribosome_inactivat_prot"/>
</dbReference>
<dbReference type="GO" id="GO:0030598">
    <property type="term" value="F:rRNA N-glycosylase activity"/>
    <property type="evidence" value="ECO:0007669"/>
    <property type="project" value="UniProtKB-EC"/>
</dbReference>
<dbReference type="EC" id="3.2.2.22" evidence="1"/>
<dbReference type="EMBL" id="CM009755">
    <property type="protein sequence ID" value="PUZ46076.1"/>
    <property type="molecule type" value="Genomic_DNA"/>
</dbReference>
<dbReference type="GO" id="GO:0006952">
    <property type="term" value="P:defense response"/>
    <property type="evidence" value="ECO:0007669"/>
    <property type="project" value="UniProtKB-KW"/>
</dbReference>
<dbReference type="GO" id="GO:0090729">
    <property type="term" value="F:toxin activity"/>
    <property type="evidence" value="ECO:0007669"/>
    <property type="project" value="UniProtKB-KW"/>
</dbReference>
<organism evidence="3 4">
    <name type="scientific">Panicum hallii var. hallii</name>
    <dbReference type="NCBI Taxonomy" id="1504633"/>
    <lineage>
        <taxon>Eukaryota</taxon>
        <taxon>Viridiplantae</taxon>
        <taxon>Streptophyta</taxon>
        <taxon>Embryophyta</taxon>
        <taxon>Tracheophyta</taxon>
        <taxon>Spermatophyta</taxon>
        <taxon>Magnoliopsida</taxon>
        <taxon>Liliopsida</taxon>
        <taxon>Poales</taxon>
        <taxon>Poaceae</taxon>
        <taxon>PACMAD clade</taxon>
        <taxon>Panicoideae</taxon>
        <taxon>Panicodae</taxon>
        <taxon>Paniceae</taxon>
        <taxon>Panicinae</taxon>
        <taxon>Panicum</taxon>
        <taxon>Panicum sect. Panicum</taxon>
    </lineage>
</organism>
<evidence type="ECO:0000256" key="1">
    <source>
        <dbReference type="RuleBase" id="RU004915"/>
    </source>
</evidence>
<evidence type="ECO:0000256" key="2">
    <source>
        <dbReference type="SAM" id="SignalP"/>
    </source>
</evidence>
<dbReference type="PANTHER" id="PTHR33453:SF3">
    <property type="entry name" value="RRNA N-GLYCOSYLASE"/>
    <property type="match status" value="1"/>
</dbReference>
<proteinExistence type="inferred from homology"/>
<keyword evidence="1" id="KW-0652">Protein synthesis inhibitor</keyword>
<dbReference type="InterPro" id="IPR016138">
    <property type="entry name" value="Ribosome_inactivat_prot_sub1"/>
</dbReference>
<dbReference type="SUPFAM" id="SSF56371">
    <property type="entry name" value="Ribosome inactivating proteins (RIP)"/>
    <property type="match status" value="1"/>
</dbReference>
<gene>
    <name evidence="3" type="ORF">GQ55_7G019100</name>
</gene>
<protein>
    <recommendedName>
        <fullName evidence="1">rRNA N-glycosylase</fullName>
        <ecNumber evidence="1">3.2.2.22</ecNumber>
    </recommendedName>
</protein>
<dbReference type="Gramene" id="PUZ46076">
    <property type="protein sequence ID" value="PUZ46076"/>
    <property type="gene ID" value="GQ55_7G019100"/>
</dbReference>
<keyword evidence="1" id="KW-0378">Hydrolase</keyword>
<dbReference type="Pfam" id="PF00161">
    <property type="entry name" value="RIP"/>
    <property type="match status" value="1"/>
</dbReference>
<comment type="similarity">
    <text evidence="1">Belongs to the ribosome-inactivating protein family.</text>
</comment>
<accession>A0A2T7CRX3</accession>
<keyword evidence="2" id="KW-0732">Signal</keyword>
<dbReference type="Proteomes" id="UP000244336">
    <property type="component" value="Chromosome 7"/>
</dbReference>
<dbReference type="PANTHER" id="PTHR33453">
    <property type="match status" value="1"/>
</dbReference>
<keyword evidence="1" id="KW-0611">Plant defense</keyword>
<dbReference type="OrthoDB" id="666942at2759"/>
<dbReference type="STRING" id="1504633.A0A2T7CRX3"/>
<name>A0A2T7CRX3_9POAL</name>
<dbReference type="Gene3D" id="3.40.420.10">
    <property type="entry name" value="Ricin (A subunit), domain 1"/>
    <property type="match status" value="1"/>
</dbReference>
<dbReference type="GO" id="GO:0017148">
    <property type="term" value="P:negative regulation of translation"/>
    <property type="evidence" value="ECO:0007669"/>
    <property type="project" value="UniProtKB-KW"/>
</dbReference>
<feature type="signal peptide" evidence="2">
    <location>
        <begin position="1"/>
        <end position="21"/>
    </location>
</feature>
<evidence type="ECO:0000313" key="4">
    <source>
        <dbReference type="Proteomes" id="UP000244336"/>
    </source>
</evidence>
<evidence type="ECO:0000313" key="3">
    <source>
        <dbReference type="EMBL" id="PUZ46076.1"/>
    </source>
</evidence>
<comment type="catalytic activity">
    <reaction evidence="1">
        <text>Endohydrolysis of the N-glycosidic bond at one specific adenosine on the 28S rRNA.</text>
        <dbReference type="EC" id="3.2.2.22"/>
    </reaction>
</comment>
<keyword evidence="1" id="KW-0800">Toxin</keyword>
<dbReference type="AlphaFoldDB" id="A0A2T7CRX3"/>
<feature type="chain" id="PRO_5015506553" description="rRNA N-glycosylase" evidence="2">
    <location>
        <begin position="22"/>
        <end position="242"/>
    </location>
</feature>
<reference evidence="3 4" key="1">
    <citation type="submission" date="2018-04" db="EMBL/GenBank/DDBJ databases">
        <title>WGS assembly of Panicum hallii var. hallii HAL2.</title>
        <authorList>
            <person name="Lovell J."/>
            <person name="Jenkins J."/>
            <person name="Lowry D."/>
            <person name="Mamidi S."/>
            <person name="Sreedasyam A."/>
            <person name="Weng X."/>
            <person name="Barry K."/>
            <person name="Bonette J."/>
            <person name="Campitelli B."/>
            <person name="Daum C."/>
            <person name="Gordon S."/>
            <person name="Gould B."/>
            <person name="Lipzen A."/>
            <person name="MacQueen A."/>
            <person name="Palacio-Mejia J."/>
            <person name="Plott C."/>
            <person name="Shakirov E."/>
            <person name="Shu S."/>
            <person name="Yoshinaga Y."/>
            <person name="Zane M."/>
            <person name="Rokhsar D."/>
            <person name="Grimwood J."/>
            <person name="Schmutz J."/>
            <person name="Juenger T."/>
        </authorList>
    </citation>
    <scope>NUCLEOTIDE SEQUENCE [LARGE SCALE GENOMIC DNA]</scope>
    <source>
        <strain evidence="4">cv. HAL2</strain>
    </source>
</reference>
<sequence>MACSSISMALLPILILALAAGSTTYSPAAAAQRDPPKLLILNLEGRDGDKASLAMQAHDLSLAGFANWTSHWHAFPGYEHVIPNATLLPFGNSYRDLVGGLENLPSLPLGRNPAMSAVHALSGHDAAAADGDGVEALKRGLATMTVTKCEALRLTPIKETVSRGWESGDAHLTQEHLGYIEHWDTMCFELIRANRTGEWSGPFTELLRTRANIHSKDDALAVVGLIINRTFQQLLIAHARSA</sequence>
<dbReference type="InterPro" id="IPR036041">
    <property type="entry name" value="Ribosome-inact_prot_sf"/>
</dbReference>